<proteinExistence type="predicted"/>
<reference evidence="2" key="1">
    <citation type="submission" date="2023-04" db="EMBL/GenBank/DDBJ databases">
        <authorList>
            <consortium name="ELIXIR-Norway"/>
        </authorList>
    </citation>
    <scope>NUCLEOTIDE SEQUENCE [LARGE SCALE GENOMIC DNA]</scope>
</reference>
<gene>
    <name evidence="2" type="ORF">MRATA1EN1_LOCUS14716</name>
</gene>
<dbReference type="Proteomes" id="UP001176941">
    <property type="component" value="Chromosome 25"/>
</dbReference>
<protein>
    <submittedName>
        <fullName evidence="2">Uncharacterized protein</fullName>
    </submittedName>
</protein>
<feature type="region of interest" description="Disordered" evidence="1">
    <location>
        <begin position="67"/>
        <end position="179"/>
    </location>
</feature>
<evidence type="ECO:0000313" key="2">
    <source>
        <dbReference type="EMBL" id="CAI9165754.1"/>
    </source>
</evidence>
<organism evidence="2 3">
    <name type="scientific">Rangifer tarandus platyrhynchus</name>
    <name type="common">Svalbard reindeer</name>
    <dbReference type="NCBI Taxonomy" id="3082113"/>
    <lineage>
        <taxon>Eukaryota</taxon>
        <taxon>Metazoa</taxon>
        <taxon>Chordata</taxon>
        <taxon>Craniata</taxon>
        <taxon>Vertebrata</taxon>
        <taxon>Euteleostomi</taxon>
        <taxon>Mammalia</taxon>
        <taxon>Eutheria</taxon>
        <taxon>Laurasiatheria</taxon>
        <taxon>Artiodactyla</taxon>
        <taxon>Ruminantia</taxon>
        <taxon>Pecora</taxon>
        <taxon>Cervidae</taxon>
        <taxon>Odocoileinae</taxon>
        <taxon>Rangifer</taxon>
    </lineage>
</organism>
<dbReference type="EMBL" id="OX459961">
    <property type="protein sequence ID" value="CAI9165754.1"/>
    <property type="molecule type" value="Genomic_DNA"/>
</dbReference>
<keyword evidence="3" id="KW-1185">Reference proteome</keyword>
<name>A0ABN8YW82_RANTA</name>
<feature type="compositionally biased region" description="Basic and acidic residues" evidence="1">
    <location>
        <begin position="102"/>
        <end position="114"/>
    </location>
</feature>
<evidence type="ECO:0000313" key="3">
    <source>
        <dbReference type="Proteomes" id="UP001176941"/>
    </source>
</evidence>
<accession>A0ABN8YW82</accession>
<evidence type="ECO:0000256" key="1">
    <source>
        <dbReference type="SAM" id="MobiDB-lite"/>
    </source>
</evidence>
<feature type="region of interest" description="Disordered" evidence="1">
    <location>
        <begin position="1"/>
        <end position="20"/>
    </location>
</feature>
<sequence length="179" mass="19868">MCLDLPGVVSSEEQERRQPSGLHVHLLRDPLTLNALTSVGTQRCREEPGRETEVTLLAQATPLHCSQRDTWDVDPECPQEESVRGGSPTSSQERVWRTWKRTSQDREPEQKEGPRIGSETRGFQPRGRRPPRRKGCEAVGVTSNVHPLSHGLRNRQARCPLGASPSGPNASLGAQLPWT</sequence>